<dbReference type="Gene3D" id="3.40.1190.20">
    <property type="match status" value="1"/>
</dbReference>
<keyword evidence="8 11" id="KW-0067">ATP-binding</keyword>
<dbReference type="NCBIfam" id="NF006830">
    <property type="entry name" value="PRK09355.1"/>
    <property type="match status" value="1"/>
</dbReference>
<feature type="binding site" evidence="11">
    <location>
        <position position="123"/>
    </location>
    <ligand>
        <name>ATP</name>
        <dbReference type="ChEBI" id="CHEBI:30616"/>
    </ligand>
</feature>
<dbReference type="SUPFAM" id="SSF53613">
    <property type="entry name" value="Ribokinase-like"/>
    <property type="match status" value="1"/>
</dbReference>
<gene>
    <name evidence="11 12" type="primary">thiM</name>
    <name evidence="12" type="ORF">I8U20_04715</name>
</gene>
<feature type="binding site" evidence="11">
    <location>
        <position position="47"/>
    </location>
    <ligand>
        <name>substrate</name>
    </ligand>
</feature>
<dbReference type="GO" id="GO:0000287">
    <property type="term" value="F:magnesium ion binding"/>
    <property type="evidence" value="ECO:0007669"/>
    <property type="project" value="UniProtKB-UniRule"/>
</dbReference>
<evidence type="ECO:0000256" key="3">
    <source>
        <dbReference type="ARBA" id="ARBA00004868"/>
    </source>
</evidence>
<feature type="binding site" evidence="11">
    <location>
        <position position="170"/>
    </location>
    <ligand>
        <name>ATP</name>
        <dbReference type="ChEBI" id="CHEBI:30616"/>
    </ligand>
</feature>
<accession>A0A8I1DBQ1</accession>
<keyword evidence="6 11" id="KW-0547">Nucleotide-binding</keyword>
<dbReference type="UniPathway" id="UPA00060">
    <property type="reaction ID" value="UER00139"/>
</dbReference>
<dbReference type="PIRSF" id="PIRSF000513">
    <property type="entry name" value="Thz_kinase"/>
    <property type="match status" value="1"/>
</dbReference>
<comment type="similarity">
    <text evidence="11">Belongs to the Thz kinase family.</text>
</comment>
<keyword evidence="9 11" id="KW-0460">Magnesium</keyword>
<dbReference type="PRINTS" id="PR01099">
    <property type="entry name" value="HYETHTZKNASE"/>
</dbReference>
<evidence type="ECO:0000313" key="12">
    <source>
        <dbReference type="EMBL" id="MBH8594628.1"/>
    </source>
</evidence>
<evidence type="ECO:0000256" key="6">
    <source>
        <dbReference type="ARBA" id="ARBA00022741"/>
    </source>
</evidence>
<evidence type="ECO:0000256" key="5">
    <source>
        <dbReference type="ARBA" id="ARBA00022723"/>
    </source>
</evidence>
<dbReference type="CDD" id="cd01170">
    <property type="entry name" value="THZ_kinase"/>
    <property type="match status" value="1"/>
</dbReference>
<dbReference type="GO" id="GO:0005524">
    <property type="term" value="F:ATP binding"/>
    <property type="evidence" value="ECO:0007669"/>
    <property type="project" value="UniProtKB-UniRule"/>
</dbReference>
<evidence type="ECO:0000256" key="8">
    <source>
        <dbReference type="ARBA" id="ARBA00022840"/>
    </source>
</evidence>
<evidence type="ECO:0000256" key="7">
    <source>
        <dbReference type="ARBA" id="ARBA00022777"/>
    </source>
</evidence>
<evidence type="ECO:0000256" key="10">
    <source>
        <dbReference type="ARBA" id="ARBA00022977"/>
    </source>
</evidence>
<dbReference type="GO" id="GO:0009228">
    <property type="term" value="P:thiamine biosynthetic process"/>
    <property type="evidence" value="ECO:0007669"/>
    <property type="project" value="UniProtKB-KW"/>
</dbReference>
<dbReference type="EMBL" id="JAECVW010000002">
    <property type="protein sequence ID" value="MBH8594628.1"/>
    <property type="molecule type" value="Genomic_DNA"/>
</dbReference>
<comment type="function">
    <text evidence="11">Catalyzes the phosphorylation of the hydroxyl group of 4-methyl-5-beta-hydroxyethylthiazole (THZ).</text>
</comment>
<dbReference type="AlphaFoldDB" id="A0A8I1DBQ1"/>
<keyword evidence="4 11" id="KW-0808">Transferase</keyword>
<dbReference type="HAMAP" id="MF_00228">
    <property type="entry name" value="Thz_kinase"/>
    <property type="match status" value="1"/>
</dbReference>
<feature type="binding site" evidence="11">
    <location>
        <position position="197"/>
    </location>
    <ligand>
        <name>substrate</name>
    </ligand>
</feature>
<reference evidence="12 13" key="1">
    <citation type="submission" date="2020-12" db="EMBL/GenBank/DDBJ databases">
        <title>WGS of Thermoactinomyces spp.</title>
        <authorList>
            <person name="Cheng K."/>
        </authorList>
    </citation>
    <scope>NUCLEOTIDE SEQUENCE [LARGE SCALE GENOMIC DNA]</scope>
    <source>
        <strain evidence="13">CICC 10671\DSM 43846</strain>
    </source>
</reference>
<dbReference type="RefSeq" id="WP_181731877.1">
    <property type="nucleotide sequence ID" value="NZ_JACEIR010000004.1"/>
</dbReference>
<dbReference type="Pfam" id="PF02110">
    <property type="entry name" value="HK"/>
    <property type="match status" value="1"/>
</dbReference>
<dbReference type="GO" id="GO:0004417">
    <property type="term" value="F:hydroxyethylthiazole kinase activity"/>
    <property type="evidence" value="ECO:0007669"/>
    <property type="project" value="UniProtKB-UniRule"/>
</dbReference>
<protein>
    <recommendedName>
        <fullName evidence="11">Hydroxyethylthiazole kinase</fullName>
        <ecNumber evidence="11">2.7.1.50</ecNumber>
    </recommendedName>
    <alternativeName>
        <fullName evidence="11">4-methyl-5-beta-hydroxyethylthiazole kinase</fullName>
        <shortName evidence="11">TH kinase</shortName>
        <shortName evidence="11">Thz kinase</shortName>
    </alternativeName>
</protein>
<evidence type="ECO:0000256" key="2">
    <source>
        <dbReference type="ARBA" id="ARBA00001946"/>
    </source>
</evidence>
<keyword evidence="10 11" id="KW-0784">Thiamine biosynthesis</keyword>
<comment type="pathway">
    <text evidence="3 11">Cofactor biosynthesis; thiamine diphosphate biosynthesis; 4-methyl-5-(2-phosphoethyl)-thiazole from 5-(2-hydroxyethyl)-4-methylthiazole: step 1/1.</text>
</comment>
<sequence length="273" mass="28520">MSCMEMIDADLLNRIRSQKPLIHNITNVVVTAFTANGLLALGASPVMAYAKEEVADMAKLSQALVLNIGTLQTDVVEAMIIAGKSANRHGVPVIFDPVGVGSTPYRLEMAQKILSEVNVSVIRGNAGEISGLTGQTGLTKGVDAQEEETAGLVENADACAKSFKAVVAMTGKEDLITDGSTHYLVQNGHPLLMKVTGTGCLLSSVLGAFTAVGANHLQAVVTGVAAYGVAGELAAEETGEKGPGSFQTAFLDQLHWVTDKDLQSMARVQKVNP</sequence>
<evidence type="ECO:0000313" key="13">
    <source>
        <dbReference type="Proteomes" id="UP000633619"/>
    </source>
</evidence>
<dbReference type="InterPro" id="IPR000417">
    <property type="entry name" value="Hyethyz_kinase"/>
</dbReference>
<evidence type="ECO:0000256" key="1">
    <source>
        <dbReference type="ARBA" id="ARBA00001771"/>
    </source>
</evidence>
<dbReference type="GO" id="GO:0009229">
    <property type="term" value="P:thiamine diphosphate biosynthetic process"/>
    <property type="evidence" value="ECO:0007669"/>
    <property type="project" value="UniProtKB-UniRule"/>
</dbReference>
<evidence type="ECO:0000256" key="9">
    <source>
        <dbReference type="ARBA" id="ARBA00022842"/>
    </source>
</evidence>
<comment type="cofactor">
    <cofactor evidence="2 11">
        <name>Mg(2+)</name>
        <dbReference type="ChEBI" id="CHEBI:18420"/>
    </cofactor>
</comment>
<comment type="caution">
    <text evidence="12">The sequence shown here is derived from an EMBL/GenBank/DDBJ whole genome shotgun (WGS) entry which is preliminary data.</text>
</comment>
<keyword evidence="13" id="KW-1185">Reference proteome</keyword>
<keyword evidence="5 11" id="KW-0479">Metal-binding</keyword>
<keyword evidence="7 11" id="KW-0418">Kinase</keyword>
<comment type="catalytic activity">
    <reaction evidence="1 11">
        <text>5-(2-hydroxyethyl)-4-methylthiazole + ATP = 4-methyl-5-(2-phosphooxyethyl)-thiazole + ADP + H(+)</text>
        <dbReference type="Rhea" id="RHEA:24212"/>
        <dbReference type="ChEBI" id="CHEBI:15378"/>
        <dbReference type="ChEBI" id="CHEBI:17957"/>
        <dbReference type="ChEBI" id="CHEBI:30616"/>
        <dbReference type="ChEBI" id="CHEBI:58296"/>
        <dbReference type="ChEBI" id="CHEBI:456216"/>
        <dbReference type="EC" id="2.7.1.50"/>
    </reaction>
</comment>
<proteinExistence type="inferred from homology"/>
<dbReference type="Proteomes" id="UP000633619">
    <property type="component" value="Unassembled WGS sequence"/>
</dbReference>
<dbReference type="NCBIfam" id="TIGR00694">
    <property type="entry name" value="thiM"/>
    <property type="match status" value="1"/>
</dbReference>
<dbReference type="InterPro" id="IPR029056">
    <property type="entry name" value="Ribokinase-like"/>
</dbReference>
<evidence type="ECO:0000256" key="11">
    <source>
        <dbReference type="HAMAP-Rule" id="MF_00228"/>
    </source>
</evidence>
<organism evidence="12 13">
    <name type="scientific">Thermoactinomyces intermedius</name>
    <dbReference type="NCBI Taxonomy" id="2024"/>
    <lineage>
        <taxon>Bacteria</taxon>
        <taxon>Bacillati</taxon>
        <taxon>Bacillota</taxon>
        <taxon>Bacilli</taxon>
        <taxon>Bacillales</taxon>
        <taxon>Thermoactinomycetaceae</taxon>
        <taxon>Thermoactinomyces</taxon>
    </lineage>
</organism>
<name>A0A8I1DBQ1_THEIN</name>
<dbReference type="EC" id="2.7.1.50" evidence="11"/>
<evidence type="ECO:0000256" key="4">
    <source>
        <dbReference type="ARBA" id="ARBA00022679"/>
    </source>
</evidence>